<keyword evidence="1" id="KW-0808">Transferase</keyword>
<keyword evidence="4" id="KW-0067">ATP-binding</keyword>
<dbReference type="PANTHER" id="PTHR44329">
    <property type="entry name" value="SERINE/THREONINE-PROTEIN KINASE TNNI3K-RELATED"/>
    <property type="match status" value="1"/>
</dbReference>
<dbReference type="Gene3D" id="1.10.510.10">
    <property type="entry name" value="Transferase(Phosphotransferase) domain 1"/>
    <property type="match status" value="1"/>
</dbReference>
<dbReference type="GO" id="GO:0005524">
    <property type="term" value="F:ATP binding"/>
    <property type="evidence" value="ECO:0007669"/>
    <property type="project" value="UniProtKB-KW"/>
</dbReference>
<keyword evidence="2" id="KW-0547">Nucleotide-binding</keyword>
<dbReference type="InterPro" id="IPR000719">
    <property type="entry name" value="Prot_kinase_dom"/>
</dbReference>
<dbReference type="InterPro" id="IPR011009">
    <property type="entry name" value="Kinase-like_dom_sf"/>
</dbReference>
<dbReference type="Proteomes" id="UP001153678">
    <property type="component" value="Unassembled WGS sequence"/>
</dbReference>
<protein>
    <submittedName>
        <fullName evidence="6">5590_t:CDS:1</fullName>
    </submittedName>
</protein>
<dbReference type="PANTHER" id="PTHR44329:SF288">
    <property type="entry name" value="MITOGEN-ACTIVATED PROTEIN KINASE KINASE KINASE 20"/>
    <property type="match status" value="1"/>
</dbReference>
<dbReference type="Pfam" id="PF07714">
    <property type="entry name" value="PK_Tyr_Ser-Thr"/>
    <property type="match status" value="1"/>
</dbReference>
<gene>
    <name evidence="6" type="ORF">FWILDA_LOCUS6143</name>
</gene>
<accession>A0A9W4SL89</accession>
<comment type="caution">
    <text evidence="6">The sequence shown here is derived from an EMBL/GenBank/DDBJ whole genome shotgun (WGS) entry which is preliminary data.</text>
</comment>
<proteinExistence type="predicted"/>
<evidence type="ECO:0000256" key="1">
    <source>
        <dbReference type="ARBA" id="ARBA00022679"/>
    </source>
</evidence>
<name>A0A9W4SL89_9GLOM</name>
<sequence>MDFHSGNIFNSGEIAIIAFESSSSDDEIYGIIPYVAPEIFQGNKYTKASDIYGFGMIMWEFLTGRRPFWDRSHDVDLIIDICDGLRPPLVTNAPEGYIELIQECWHPDPNNRLTADDIKSKIEKIIDSESTANKVLSCSLGYLTKELKWTNLTITINE</sequence>
<dbReference type="GO" id="GO:0004674">
    <property type="term" value="F:protein serine/threonine kinase activity"/>
    <property type="evidence" value="ECO:0007669"/>
    <property type="project" value="TreeGrafter"/>
</dbReference>
<evidence type="ECO:0000259" key="5">
    <source>
        <dbReference type="PROSITE" id="PS50011"/>
    </source>
</evidence>
<feature type="domain" description="Protein kinase" evidence="5">
    <location>
        <begin position="1"/>
        <end position="126"/>
    </location>
</feature>
<reference evidence="6" key="1">
    <citation type="submission" date="2022-08" db="EMBL/GenBank/DDBJ databases">
        <authorList>
            <person name="Kallberg Y."/>
            <person name="Tangrot J."/>
            <person name="Rosling A."/>
        </authorList>
    </citation>
    <scope>NUCLEOTIDE SEQUENCE</scope>
    <source>
        <strain evidence="6">Wild A</strain>
    </source>
</reference>
<dbReference type="EMBL" id="CAMKVN010001081">
    <property type="protein sequence ID" value="CAI2173554.1"/>
    <property type="molecule type" value="Genomic_DNA"/>
</dbReference>
<dbReference type="AlphaFoldDB" id="A0A9W4SL89"/>
<evidence type="ECO:0000256" key="3">
    <source>
        <dbReference type="ARBA" id="ARBA00022777"/>
    </source>
</evidence>
<dbReference type="OrthoDB" id="4062651at2759"/>
<evidence type="ECO:0000313" key="6">
    <source>
        <dbReference type="EMBL" id="CAI2173554.1"/>
    </source>
</evidence>
<keyword evidence="7" id="KW-1185">Reference proteome</keyword>
<organism evidence="6 7">
    <name type="scientific">Funneliformis geosporum</name>
    <dbReference type="NCBI Taxonomy" id="1117311"/>
    <lineage>
        <taxon>Eukaryota</taxon>
        <taxon>Fungi</taxon>
        <taxon>Fungi incertae sedis</taxon>
        <taxon>Mucoromycota</taxon>
        <taxon>Glomeromycotina</taxon>
        <taxon>Glomeromycetes</taxon>
        <taxon>Glomerales</taxon>
        <taxon>Glomeraceae</taxon>
        <taxon>Funneliformis</taxon>
    </lineage>
</organism>
<dbReference type="InterPro" id="IPR051681">
    <property type="entry name" value="Ser/Thr_Kinases-Pseudokinases"/>
</dbReference>
<keyword evidence="3" id="KW-0418">Kinase</keyword>
<evidence type="ECO:0000256" key="2">
    <source>
        <dbReference type="ARBA" id="ARBA00022741"/>
    </source>
</evidence>
<dbReference type="PROSITE" id="PS50011">
    <property type="entry name" value="PROTEIN_KINASE_DOM"/>
    <property type="match status" value="1"/>
</dbReference>
<evidence type="ECO:0000313" key="7">
    <source>
        <dbReference type="Proteomes" id="UP001153678"/>
    </source>
</evidence>
<dbReference type="SUPFAM" id="SSF56112">
    <property type="entry name" value="Protein kinase-like (PK-like)"/>
    <property type="match status" value="1"/>
</dbReference>
<dbReference type="InterPro" id="IPR001245">
    <property type="entry name" value="Ser-Thr/Tyr_kinase_cat_dom"/>
</dbReference>
<evidence type="ECO:0000256" key="4">
    <source>
        <dbReference type="ARBA" id="ARBA00022840"/>
    </source>
</evidence>